<dbReference type="AlphaFoldDB" id="A0A1N6ENX0"/>
<evidence type="ECO:0000259" key="2">
    <source>
        <dbReference type="Pfam" id="PF01425"/>
    </source>
</evidence>
<evidence type="ECO:0000313" key="4">
    <source>
        <dbReference type="Proteomes" id="UP000184693"/>
    </source>
</evidence>
<dbReference type="PROSITE" id="PS00571">
    <property type="entry name" value="AMIDASES"/>
    <property type="match status" value="1"/>
</dbReference>
<dbReference type="Pfam" id="PF01425">
    <property type="entry name" value="Amidase"/>
    <property type="match status" value="1"/>
</dbReference>
<dbReference type="GO" id="GO:0003824">
    <property type="term" value="F:catalytic activity"/>
    <property type="evidence" value="ECO:0007669"/>
    <property type="project" value="InterPro"/>
</dbReference>
<proteinExistence type="inferred from homology"/>
<dbReference type="Proteomes" id="UP000184693">
    <property type="component" value="Unassembled WGS sequence"/>
</dbReference>
<dbReference type="SUPFAM" id="SSF75304">
    <property type="entry name" value="Amidase signature (AS) enzymes"/>
    <property type="match status" value="1"/>
</dbReference>
<reference evidence="3 4" key="1">
    <citation type="submission" date="2016-11" db="EMBL/GenBank/DDBJ databases">
        <authorList>
            <person name="Jaros S."/>
            <person name="Januszkiewicz K."/>
            <person name="Wedrychowicz H."/>
        </authorList>
    </citation>
    <scope>NUCLEOTIDE SEQUENCE [LARGE SCALE GENOMIC DNA]</scope>
    <source>
        <strain evidence="3 4">GAS86</strain>
    </source>
</reference>
<name>A0A1N6ENX0_9BURK</name>
<dbReference type="InterPro" id="IPR036928">
    <property type="entry name" value="AS_sf"/>
</dbReference>
<dbReference type="EMBL" id="FSRM01000001">
    <property type="protein sequence ID" value="SIN84641.1"/>
    <property type="molecule type" value="Genomic_DNA"/>
</dbReference>
<dbReference type="InterPro" id="IPR000120">
    <property type="entry name" value="Amidase"/>
</dbReference>
<dbReference type="InterPro" id="IPR020556">
    <property type="entry name" value="Amidase_CS"/>
</dbReference>
<comment type="similarity">
    <text evidence="1">Belongs to the amidase family.</text>
</comment>
<protein>
    <submittedName>
        <fullName evidence="3">Amidase</fullName>
    </submittedName>
</protein>
<dbReference type="InterPro" id="IPR023631">
    <property type="entry name" value="Amidase_dom"/>
</dbReference>
<feature type="domain" description="Amidase" evidence="2">
    <location>
        <begin position="26"/>
        <end position="472"/>
    </location>
</feature>
<evidence type="ECO:0000256" key="1">
    <source>
        <dbReference type="ARBA" id="ARBA00009199"/>
    </source>
</evidence>
<evidence type="ECO:0000313" key="3">
    <source>
        <dbReference type="EMBL" id="SIN84641.1"/>
    </source>
</evidence>
<organism evidence="3 4">
    <name type="scientific">Paraburkholderia phenazinium</name>
    <dbReference type="NCBI Taxonomy" id="60549"/>
    <lineage>
        <taxon>Bacteria</taxon>
        <taxon>Pseudomonadati</taxon>
        <taxon>Pseudomonadota</taxon>
        <taxon>Betaproteobacteria</taxon>
        <taxon>Burkholderiales</taxon>
        <taxon>Burkholderiaceae</taxon>
        <taxon>Paraburkholderia</taxon>
    </lineage>
</organism>
<dbReference type="PANTHER" id="PTHR11895">
    <property type="entry name" value="TRANSAMIDASE"/>
    <property type="match status" value="1"/>
</dbReference>
<dbReference type="PANTHER" id="PTHR11895:SF7">
    <property type="entry name" value="GLUTAMYL-TRNA(GLN) AMIDOTRANSFERASE SUBUNIT A, MITOCHONDRIAL"/>
    <property type="match status" value="1"/>
</dbReference>
<gene>
    <name evidence="3" type="ORF">SAMN05444168_0833</name>
</gene>
<accession>A0A1N6ENX0</accession>
<dbReference type="Gene3D" id="3.90.1300.10">
    <property type="entry name" value="Amidase signature (AS) domain"/>
    <property type="match status" value="1"/>
</dbReference>
<sequence length="496" mass="52462">MLSDYLAHDAMGLAELVRARAASARELLDIAIARAEAANPAINAIVLKDYEAARERASRDDASALGDGPLAGVPYLIKDLGAPVAGLRMSMGSRHYRHFVPTEDAPVVALARAAGLNIFAKTNTPELGQMPYTEPELFGPCRNPWSLDHTPGGSSGGAGAAVAAGIVPLAHASDGGGSIRIPASCCGLFGLKPSRGLVPGLHAPGAGELGVDHAISRSVRDSALLLDLVTGQTQQGAIGTPGTFLGAVTEPCRPLTIAYVTEPMLAPTLSADVRAALDDAAKLAASLGHHVEPVSLGIDFEAVRHAFLMLCSVTTRDMVLNADRITGRKPMREEFEIATWAMAQIGRKLGERALPAALEEQRRITAKLTDLLSRYDVILCATLASAPIKIGEMQPSASERMQMRAVVTMPIEALLKRMLAEAADKAFAWAGCTEIFNLSGQPAMSVPLYWNARGLPVGVQFAAREGGEATLLRLAAQLETARPWFSRRPPLMPARI</sequence>